<name>A0A1E3KYT0_9BACL</name>
<feature type="chain" id="PRO_5009131135" evidence="2">
    <location>
        <begin position="30"/>
        <end position="368"/>
    </location>
</feature>
<keyword evidence="4" id="KW-1185">Reference proteome</keyword>
<evidence type="ECO:0000313" key="4">
    <source>
        <dbReference type="Proteomes" id="UP000094578"/>
    </source>
</evidence>
<dbReference type="Proteomes" id="UP000094578">
    <property type="component" value="Unassembled WGS sequence"/>
</dbReference>
<evidence type="ECO:0000256" key="2">
    <source>
        <dbReference type="SAM" id="SignalP"/>
    </source>
</evidence>
<feature type="coiled-coil region" evidence="1">
    <location>
        <begin position="38"/>
        <end position="93"/>
    </location>
</feature>
<dbReference type="RefSeq" id="WP_083243634.1">
    <property type="nucleotide sequence ID" value="NZ_MDER01000082.1"/>
</dbReference>
<keyword evidence="1" id="KW-0175">Coiled coil</keyword>
<accession>A0A1E3KYT0</accession>
<proteinExistence type="predicted"/>
<evidence type="ECO:0000313" key="3">
    <source>
        <dbReference type="EMBL" id="ODP26644.1"/>
    </source>
</evidence>
<dbReference type="EMBL" id="MDER01000082">
    <property type="protein sequence ID" value="ODP26644.1"/>
    <property type="molecule type" value="Genomic_DNA"/>
</dbReference>
<dbReference type="Gene3D" id="6.10.250.3150">
    <property type="match status" value="1"/>
</dbReference>
<reference evidence="3 4" key="1">
    <citation type="submission" date="2016-08" db="EMBL/GenBank/DDBJ databases">
        <title>Genome sequencing of Paenibacillus sp. TI45-13ar, isolated from Korean traditional nuruk.</title>
        <authorList>
            <person name="Kim S.-J."/>
        </authorList>
    </citation>
    <scope>NUCLEOTIDE SEQUENCE [LARGE SCALE GENOMIC DNA]</scope>
    <source>
        <strain evidence="3 4">TI45-13ar</strain>
    </source>
</reference>
<dbReference type="STRING" id="1886670.PTI45_04001"/>
<protein>
    <submittedName>
        <fullName evidence="3">Uncharacterized protein</fullName>
    </submittedName>
</protein>
<gene>
    <name evidence="3" type="ORF">PTI45_04001</name>
</gene>
<dbReference type="AlphaFoldDB" id="A0A1E3KYT0"/>
<keyword evidence="2" id="KW-0732">Signal</keyword>
<organism evidence="3 4">
    <name type="scientific">Paenibacillus nuruki</name>
    <dbReference type="NCBI Taxonomy" id="1886670"/>
    <lineage>
        <taxon>Bacteria</taxon>
        <taxon>Bacillati</taxon>
        <taxon>Bacillota</taxon>
        <taxon>Bacilli</taxon>
        <taxon>Bacillales</taxon>
        <taxon>Paenibacillaceae</taxon>
        <taxon>Paenibacillus</taxon>
    </lineage>
</organism>
<feature type="signal peptide" evidence="2">
    <location>
        <begin position="1"/>
        <end position="29"/>
    </location>
</feature>
<comment type="caution">
    <text evidence="3">The sequence shown here is derived from an EMBL/GenBank/DDBJ whole genome shotgun (WGS) entry which is preliminary data.</text>
</comment>
<sequence>MRYIYPVKIVCFCLTLALTSQLWSSSVRAQSVPAPPQLDEATRQLLENSLSVNELDQEIKRIADQQHVAQTKYTTLEKSLVQQEKLLSQARHQADSVLVSYYTGERDDFWALFFSTGSLSGMIAFYDYYRMIIDHDQLLLNDYQEQYTYLTQQRNELYTTATELGEITTNLSNQRTRVASLQQSIHQNLATSSDPEIARQLMNEMNEYWNNIGLYEVKRYFKAIALSMQQFPDYLKSQPGAIQIRGTHYTISIDEQQLNQFLHIQGQLPESFQFKFAQDQLSVHGKEGNLDLDITGHYEIVDQPQNAIQFYVDKLVFNGLQLPDTTCRMLENEFDLGFYPQQIVSYLKATSVTTEPQLMKIELELSLN</sequence>
<evidence type="ECO:0000256" key="1">
    <source>
        <dbReference type="SAM" id="Coils"/>
    </source>
</evidence>